<dbReference type="Gene3D" id="3.40.50.300">
    <property type="entry name" value="P-loop containing nucleotide triphosphate hydrolases"/>
    <property type="match status" value="1"/>
</dbReference>
<organism evidence="2 4">
    <name type="scientific">Sphingomonas yabuuchiae</name>
    <dbReference type="NCBI Taxonomy" id="172044"/>
    <lineage>
        <taxon>Bacteria</taxon>
        <taxon>Pseudomonadati</taxon>
        <taxon>Pseudomonadota</taxon>
        <taxon>Alphaproteobacteria</taxon>
        <taxon>Sphingomonadales</taxon>
        <taxon>Sphingomonadaceae</taxon>
        <taxon>Sphingomonas</taxon>
    </lineage>
</organism>
<evidence type="ECO:0000313" key="4">
    <source>
        <dbReference type="Proteomes" id="UP000704529"/>
    </source>
</evidence>
<gene>
    <name evidence="1" type="ORF">GGQ89_001394</name>
    <name evidence="2" type="ORF">JYA60_18100</name>
</gene>
<dbReference type="PRINTS" id="PR00988">
    <property type="entry name" value="URIDINKINASE"/>
</dbReference>
<keyword evidence="1" id="KW-0808">Transferase</keyword>
<evidence type="ECO:0000313" key="3">
    <source>
        <dbReference type="Proteomes" id="UP000584663"/>
    </source>
</evidence>
<dbReference type="EC" id="2.7.1.31" evidence="1"/>
<dbReference type="AlphaFoldDB" id="A0AA41A2X1"/>
<dbReference type="Proteomes" id="UP000584663">
    <property type="component" value="Unassembled WGS sequence"/>
</dbReference>
<dbReference type="InterPro" id="IPR027417">
    <property type="entry name" value="P-loop_NTPase"/>
</dbReference>
<keyword evidence="3" id="KW-1185">Reference proteome</keyword>
<reference evidence="1 3" key="1">
    <citation type="submission" date="2020-08" db="EMBL/GenBank/DDBJ databases">
        <title>Genomic Encyclopedia of Type Strains, Phase IV (KMG-IV): sequencing the most valuable type-strain genomes for metagenomic binning, comparative biology and taxonomic classification.</title>
        <authorList>
            <person name="Goeker M."/>
        </authorList>
    </citation>
    <scope>NUCLEOTIDE SEQUENCE [LARGE SCALE GENOMIC DNA]</scope>
    <source>
        <strain evidence="1 3">DSM 14562</strain>
    </source>
</reference>
<dbReference type="EMBL" id="JACHNX010000004">
    <property type="protein sequence ID" value="MBB4609182.1"/>
    <property type="molecule type" value="Genomic_DNA"/>
</dbReference>
<proteinExistence type="predicted"/>
<name>A0AA41A2X1_9SPHN</name>
<accession>A0AA41A2X1</accession>
<dbReference type="SUPFAM" id="SSF52540">
    <property type="entry name" value="P-loop containing nucleoside triphosphate hydrolases"/>
    <property type="match status" value="1"/>
</dbReference>
<protein>
    <submittedName>
        <fullName evidence="1 2">Kinase</fullName>
        <ecNumber evidence="1">2.7.1.31</ecNumber>
    </submittedName>
</protein>
<dbReference type="RefSeq" id="WP_184105162.1">
    <property type="nucleotide sequence ID" value="NZ_JACHNX010000004.1"/>
</dbReference>
<dbReference type="GO" id="GO:0008887">
    <property type="term" value="F:glycerate kinase activity"/>
    <property type="evidence" value="ECO:0007669"/>
    <property type="project" value="UniProtKB-EC"/>
</dbReference>
<dbReference type="EMBL" id="JAFHKU010000133">
    <property type="protein sequence ID" value="MBN3560139.1"/>
    <property type="molecule type" value="Genomic_DNA"/>
</dbReference>
<evidence type="ECO:0000313" key="1">
    <source>
        <dbReference type="EMBL" id="MBB4609182.1"/>
    </source>
</evidence>
<evidence type="ECO:0000313" key="2">
    <source>
        <dbReference type="EMBL" id="MBN3560139.1"/>
    </source>
</evidence>
<dbReference type="Proteomes" id="UP000704529">
    <property type="component" value="Unassembled WGS sequence"/>
</dbReference>
<keyword evidence="2" id="KW-0418">Kinase</keyword>
<comment type="caution">
    <text evidence="2">The sequence shown here is derived from an EMBL/GenBank/DDBJ whole genome shotgun (WGS) entry which is preliminary data.</text>
</comment>
<dbReference type="PANTHER" id="PTHR10285">
    <property type="entry name" value="URIDINE KINASE"/>
    <property type="match status" value="1"/>
</dbReference>
<reference evidence="2" key="2">
    <citation type="submission" date="2021-01" db="EMBL/GenBank/DDBJ databases">
        <title>Genome Sequencing of Type Strains.</title>
        <authorList>
            <person name="Lemaire J.F."/>
            <person name="Inderbitzin P."/>
            <person name="Collins S.B."/>
            <person name="Wespe N."/>
            <person name="Knight-Connoni V."/>
        </authorList>
    </citation>
    <scope>NUCLEOTIDE SEQUENCE</scope>
    <source>
        <strain evidence="2">DSM 14562</strain>
    </source>
</reference>
<sequence length="262" mass="28617">MSPETAIATLVADRLARRRAGDPPLILGLCGAQGSGKSTIAARLAKQVERSAILSLDDLYLTRAERQRMARAVHPLFATRGVPGTHDVALGVETIAAIARGEAVSLPRFDKAIDDRAPQSTWPLAPEGCELLIFEGWCVGARAEDEAALIAPLNALEALEDADGIWRRHGNTALATDYPRLFAPINALMLMIPPDWSTVLRWRTQQEEALRRTHGSGAGVMDDAQLARFVSHYERLTRHIWAEMPGRADLCLMLAEDRTLAA</sequence>